<evidence type="ECO:0008006" key="21">
    <source>
        <dbReference type="Google" id="ProtNLM"/>
    </source>
</evidence>
<evidence type="ECO:0000256" key="2">
    <source>
        <dbReference type="ARBA" id="ARBA00004127"/>
    </source>
</evidence>
<comment type="catalytic activity">
    <reaction evidence="7">
        <text>12-hexadecanoyloxy-octadecanoate + H2O = 12-hydroxyoctadecanoate + hexadecanoate + H(+)</text>
        <dbReference type="Rhea" id="RHEA:52056"/>
        <dbReference type="ChEBI" id="CHEBI:7896"/>
        <dbReference type="ChEBI" id="CHEBI:15377"/>
        <dbReference type="ChEBI" id="CHEBI:15378"/>
        <dbReference type="ChEBI" id="CHEBI:83677"/>
        <dbReference type="ChEBI" id="CHEBI:84201"/>
    </reaction>
    <physiologicalReaction direction="left-to-right" evidence="7">
        <dbReference type="Rhea" id="RHEA:52057"/>
    </physiologicalReaction>
</comment>
<evidence type="ECO:0000256" key="4">
    <source>
        <dbReference type="ARBA" id="ARBA00022692"/>
    </source>
</evidence>
<keyword evidence="4 17" id="KW-0812">Transmembrane</keyword>
<protein>
    <recommendedName>
        <fullName evidence="21">Serpentine receptor class gamma</fullName>
    </recommendedName>
</protein>
<evidence type="ECO:0000256" key="16">
    <source>
        <dbReference type="ARBA" id="ARBA00049428"/>
    </source>
</evidence>
<reference evidence="19" key="1">
    <citation type="submission" date="2022-11" db="EMBL/GenBank/DDBJ databases">
        <authorList>
            <person name="Kikuchi T."/>
        </authorList>
    </citation>
    <scope>NUCLEOTIDE SEQUENCE</scope>
    <source>
        <strain evidence="19">PS1010</strain>
    </source>
</reference>
<dbReference type="GO" id="GO:0012505">
    <property type="term" value="C:endomembrane system"/>
    <property type="evidence" value="ECO:0007669"/>
    <property type="project" value="UniProtKB-SubCell"/>
</dbReference>
<evidence type="ECO:0000313" key="19">
    <source>
        <dbReference type="EMBL" id="CAI5456217.1"/>
    </source>
</evidence>
<comment type="catalytic activity">
    <reaction evidence="11">
        <text>12-(9Z-octadecenoyloxy)-octadecanoate + H2O = 12-hydroxyoctadecanoate + (9Z)-octadecenoate + H(+)</text>
        <dbReference type="Rhea" id="RHEA:52060"/>
        <dbReference type="ChEBI" id="CHEBI:15377"/>
        <dbReference type="ChEBI" id="CHEBI:15378"/>
        <dbReference type="ChEBI" id="CHEBI:30823"/>
        <dbReference type="ChEBI" id="CHEBI:84201"/>
        <dbReference type="ChEBI" id="CHEBI:136302"/>
    </reaction>
    <physiologicalReaction direction="left-to-right" evidence="11">
        <dbReference type="Rhea" id="RHEA:52061"/>
    </physiologicalReaction>
</comment>
<comment type="catalytic activity">
    <reaction evidence="8">
        <text>13-octadecanoyloxy-octadecanoate + H2O = 13-hydroxy-octadecanoate + octadecanoate + H(+)</text>
        <dbReference type="Rhea" id="RHEA:52084"/>
        <dbReference type="ChEBI" id="CHEBI:15377"/>
        <dbReference type="ChEBI" id="CHEBI:15378"/>
        <dbReference type="ChEBI" id="CHEBI:25629"/>
        <dbReference type="ChEBI" id="CHEBI:136304"/>
        <dbReference type="ChEBI" id="CHEBI:136335"/>
    </reaction>
    <physiologicalReaction direction="left-to-right" evidence="8">
        <dbReference type="Rhea" id="RHEA:52085"/>
    </physiologicalReaction>
</comment>
<evidence type="ECO:0000256" key="17">
    <source>
        <dbReference type="SAM" id="Phobius"/>
    </source>
</evidence>
<organism evidence="19 20">
    <name type="scientific">Caenorhabditis angaria</name>
    <dbReference type="NCBI Taxonomy" id="860376"/>
    <lineage>
        <taxon>Eukaryota</taxon>
        <taxon>Metazoa</taxon>
        <taxon>Ecdysozoa</taxon>
        <taxon>Nematoda</taxon>
        <taxon>Chromadorea</taxon>
        <taxon>Rhabditida</taxon>
        <taxon>Rhabditina</taxon>
        <taxon>Rhabditomorpha</taxon>
        <taxon>Rhabditoidea</taxon>
        <taxon>Rhabditidae</taxon>
        <taxon>Peloderinae</taxon>
        <taxon>Caenorhabditis</taxon>
    </lineage>
</organism>
<evidence type="ECO:0000256" key="11">
    <source>
        <dbReference type="ARBA" id="ARBA00048701"/>
    </source>
</evidence>
<proteinExistence type="inferred from homology"/>
<keyword evidence="6 17" id="KW-0472">Membrane</keyword>
<dbReference type="Pfam" id="PF04750">
    <property type="entry name" value="Far-17a_AIG1"/>
    <property type="match status" value="1"/>
</dbReference>
<sequence length="91" mass="10451">MSNKSIFHLATFLLCVFTCYQDSQLVKGDKLPIKNNFWSRFVFLTNVDLYLQAIYHLIAFLLSISGVRRNSVFDYFARTIIGPLGVATRIV</sequence>
<comment type="catalytic activity">
    <reaction evidence="14">
        <text>13-(9Z-octadecenoyloxy)-octadecanoate + H2O = 13-hydroxy-octadecanoate + (9Z)-octadecenoate + H(+)</text>
        <dbReference type="Rhea" id="RHEA:52064"/>
        <dbReference type="ChEBI" id="CHEBI:15377"/>
        <dbReference type="ChEBI" id="CHEBI:15378"/>
        <dbReference type="ChEBI" id="CHEBI:30823"/>
        <dbReference type="ChEBI" id="CHEBI:136303"/>
        <dbReference type="ChEBI" id="CHEBI:136304"/>
    </reaction>
    <physiologicalReaction direction="left-to-right" evidence="14">
        <dbReference type="Rhea" id="RHEA:52065"/>
    </physiologicalReaction>
</comment>
<gene>
    <name evidence="19" type="ORF">CAMP_LOCUS18854</name>
</gene>
<evidence type="ECO:0000256" key="9">
    <source>
        <dbReference type="ARBA" id="ARBA00047863"/>
    </source>
</evidence>
<evidence type="ECO:0000256" key="18">
    <source>
        <dbReference type="SAM" id="SignalP"/>
    </source>
</evidence>
<evidence type="ECO:0000256" key="12">
    <source>
        <dbReference type="ARBA" id="ARBA00048800"/>
    </source>
</evidence>
<evidence type="ECO:0000256" key="14">
    <source>
        <dbReference type="ARBA" id="ARBA00049296"/>
    </source>
</evidence>
<comment type="catalytic activity">
    <reaction evidence="12">
        <text>9-(9Z-octadecenoyloxy)-octadecanoate + H2O = 9-hydroxy-octadecanoate + (9Z)-octadecenoate + H(+)</text>
        <dbReference type="Rhea" id="RHEA:52048"/>
        <dbReference type="ChEBI" id="CHEBI:15377"/>
        <dbReference type="ChEBI" id="CHEBI:15378"/>
        <dbReference type="ChEBI" id="CHEBI:30823"/>
        <dbReference type="ChEBI" id="CHEBI:136282"/>
        <dbReference type="ChEBI" id="CHEBI:136286"/>
    </reaction>
    <physiologicalReaction direction="left-to-right" evidence="12">
        <dbReference type="Rhea" id="RHEA:52049"/>
    </physiologicalReaction>
</comment>
<evidence type="ECO:0000256" key="1">
    <source>
        <dbReference type="ARBA" id="ARBA00000923"/>
    </source>
</evidence>
<comment type="caution">
    <text evidence="19">The sequence shown here is derived from an EMBL/GenBank/DDBJ whole genome shotgun (WGS) entry which is preliminary data.</text>
</comment>
<dbReference type="GO" id="GO:0016020">
    <property type="term" value="C:membrane"/>
    <property type="evidence" value="ECO:0007669"/>
    <property type="project" value="InterPro"/>
</dbReference>
<evidence type="ECO:0000256" key="13">
    <source>
        <dbReference type="ARBA" id="ARBA00049221"/>
    </source>
</evidence>
<comment type="catalytic activity">
    <reaction evidence="15">
        <text>13-(9Z-hexadecenoyloxy)-octadecanoate + H2O = 13-hydroxy-octadecanoate + (9Z)-hexadecenoate + H(+)</text>
        <dbReference type="Rhea" id="RHEA:52076"/>
        <dbReference type="ChEBI" id="CHEBI:15377"/>
        <dbReference type="ChEBI" id="CHEBI:15378"/>
        <dbReference type="ChEBI" id="CHEBI:32372"/>
        <dbReference type="ChEBI" id="CHEBI:136304"/>
        <dbReference type="ChEBI" id="CHEBI:136315"/>
    </reaction>
    <physiologicalReaction direction="left-to-right" evidence="15">
        <dbReference type="Rhea" id="RHEA:52077"/>
    </physiologicalReaction>
</comment>
<evidence type="ECO:0000256" key="6">
    <source>
        <dbReference type="ARBA" id="ARBA00023136"/>
    </source>
</evidence>
<feature type="transmembrane region" description="Helical" evidence="17">
    <location>
        <begin position="37"/>
        <end position="62"/>
    </location>
</feature>
<comment type="catalytic activity">
    <reaction evidence="1">
        <text>9-(9Z-hexadecenoyloxy)-octadecanoate + H2O = (9Z)-hexadecenoate + 9-hydroxy-octadecanoate + H(+)</text>
        <dbReference type="Rhea" id="RHEA:52068"/>
        <dbReference type="ChEBI" id="CHEBI:15377"/>
        <dbReference type="ChEBI" id="CHEBI:15378"/>
        <dbReference type="ChEBI" id="CHEBI:32372"/>
        <dbReference type="ChEBI" id="CHEBI:136286"/>
        <dbReference type="ChEBI" id="CHEBI:136309"/>
    </reaction>
    <physiologicalReaction direction="left-to-right" evidence="1">
        <dbReference type="Rhea" id="RHEA:52069"/>
    </physiologicalReaction>
</comment>
<comment type="catalytic activity">
    <reaction evidence="13">
        <text>9-octadecanoyloxy-octadecanoate + H2O = 9-hydroxy-octadecanoate + octadecanoate + H(+)</text>
        <dbReference type="Rhea" id="RHEA:52096"/>
        <dbReference type="ChEBI" id="CHEBI:15377"/>
        <dbReference type="ChEBI" id="CHEBI:15378"/>
        <dbReference type="ChEBI" id="CHEBI:25629"/>
        <dbReference type="ChEBI" id="CHEBI:136286"/>
        <dbReference type="ChEBI" id="CHEBI:136373"/>
    </reaction>
    <physiologicalReaction direction="left-to-right" evidence="13">
        <dbReference type="Rhea" id="RHEA:52097"/>
    </physiologicalReaction>
</comment>
<keyword evidence="18" id="KW-0732">Signal</keyword>
<comment type="catalytic activity">
    <reaction evidence="9">
        <text>9-hexadecanoyloxy-octadecanoate + H2O = 9-hydroxy-octadecanoate + hexadecanoate + H(+)</text>
        <dbReference type="Rhea" id="RHEA:52052"/>
        <dbReference type="ChEBI" id="CHEBI:7896"/>
        <dbReference type="ChEBI" id="CHEBI:15377"/>
        <dbReference type="ChEBI" id="CHEBI:15378"/>
        <dbReference type="ChEBI" id="CHEBI:83670"/>
        <dbReference type="ChEBI" id="CHEBI:136286"/>
    </reaction>
    <physiologicalReaction direction="left-to-right" evidence="9">
        <dbReference type="Rhea" id="RHEA:52053"/>
    </physiologicalReaction>
</comment>
<dbReference type="AlphaFoldDB" id="A0A9P1J3W2"/>
<dbReference type="InterPro" id="IPR006838">
    <property type="entry name" value="ADTRP_AIG1"/>
</dbReference>
<evidence type="ECO:0000256" key="10">
    <source>
        <dbReference type="ARBA" id="ARBA00048680"/>
    </source>
</evidence>
<comment type="catalytic activity">
    <reaction evidence="10">
        <text>12-octadecanoyloxy-octadecanoate + H2O = 12-hydroxyoctadecanoate + octadecanoate + H(+)</text>
        <dbReference type="Rhea" id="RHEA:52080"/>
        <dbReference type="ChEBI" id="CHEBI:15377"/>
        <dbReference type="ChEBI" id="CHEBI:15378"/>
        <dbReference type="ChEBI" id="CHEBI:25629"/>
        <dbReference type="ChEBI" id="CHEBI:84201"/>
        <dbReference type="ChEBI" id="CHEBI:136330"/>
    </reaction>
    <physiologicalReaction direction="left-to-right" evidence="10">
        <dbReference type="Rhea" id="RHEA:52081"/>
    </physiologicalReaction>
</comment>
<evidence type="ECO:0000256" key="5">
    <source>
        <dbReference type="ARBA" id="ARBA00022989"/>
    </source>
</evidence>
<dbReference type="EMBL" id="CANHGI010000006">
    <property type="protein sequence ID" value="CAI5456217.1"/>
    <property type="molecule type" value="Genomic_DNA"/>
</dbReference>
<evidence type="ECO:0000313" key="20">
    <source>
        <dbReference type="Proteomes" id="UP001152747"/>
    </source>
</evidence>
<keyword evidence="5 17" id="KW-1133">Transmembrane helix</keyword>
<comment type="catalytic activity">
    <reaction evidence="16">
        <text>12-(9Z-hexadecenoyloxy)-octadecanoate + H2O = 12-hydroxyoctadecanoate + (9Z)-hexadecenoate + H(+)</text>
        <dbReference type="Rhea" id="RHEA:52072"/>
        <dbReference type="ChEBI" id="CHEBI:15377"/>
        <dbReference type="ChEBI" id="CHEBI:15378"/>
        <dbReference type="ChEBI" id="CHEBI:32372"/>
        <dbReference type="ChEBI" id="CHEBI:84201"/>
        <dbReference type="ChEBI" id="CHEBI:136312"/>
    </reaction>
    <physiologicalReaction direction="left-to-right" evidence="16">
        <dbReference type="Rhea" id="RHEA:52073"/>
    </physiologicalReaction>
</comment>
<keyword evidence="20" id="KW-1185">Reference proteome</keyword>
<feature type="signal peptide" evidence="18">
    <location>
        <begin position="1"/>
        <end position="28"/>
    </location>
</feature>
<evidence type="ECO:0000256" key="3">
    <source>
        <dbReference type="ARBA" id="ARBA00009300"/>
    </source>
</evidence>
<evidence type="ECO:0000256" key="7">
    <source>
        <dbReference type="ARBA" id="ARBA00047368"/>
    </source>
</evidence>
<feature type="chain" id="PRO_5040188945" description="Serpentine receptor class gamma" evidence="18">
    <location>
        <begin position="29"/>
        <end position="91"/>
    </location>
</feature>
<comment type="similarity">
    <text evidence="3">Belongs to the AIG1 family.</text>
</comment>
<dbReference type="Proteomes" id="UP001152747">
    <property type="component" value="Unassembled WGS sequence"/>
</dbReference>
<dbReference type="OrthoDB" id="1898221at2759"/>
<comment type="subcellular location">
    <subcellularLocation>
        <location evidence="2">Endomembrane system</location>
        <topology evidence="2">Multi-pass membrane protein</topology>
    </subcellularLocation>
</comment>
<name>A0A9P1J3W2_9PELO</name>
<evidence type="ECO:0000256" key="15">
    <source>
        <dbReference type="ARBA" id="ARBA00049322"/>
    </source>
</evidence>
<accession>A0A9P1J3W2</accession>
<evidence type="ECO:0000256" key="8">
    <source>
        <dbReference type="ARBA" id="ARBA00047427"/>
    </source>
</evidence>